<dbReference type="EMBL" id="MK072302">
    <property type="protein sequence ID" value="AYV81776.1"/>
    <property type="molecule type" value="Genomic_DNA"/>
</dbReference>
<accession>A0A3G5A3H5</accession>
<gene>
    <name evidence="2" type="ORF">Harvfovirus60_9</name>
</gene>
<name>A0A3G5A3H5_9VIRU</name>
<reference evidence="2" key="1">
    <citation type="submission" date="2018-10" db="EMBL/GenBank/DDBJ databases">
        <title>Hidden diversity of soil giant viruses.</title>
        <authorList>
            <person name="Schulz F."/>
            <person name="Alteio L."/>
            <person name="Goudeau D."/>
            <person name="Ryan E.M."/>
            <person name="Malmstrom R.R."/>
            <person name="Blanchard J."/>
            <person name="Woyke T."/>
        </authorList>
    </citation>
    <scope>NUCLEOTIDE SEQUENCE</scope>
    <source>
        <strain evidence="2">HAV1</strain>
    </source>
</reference>
<evidence type="ECO:0000313" key="2">
    <source>
        <dbReference type="EMBL" id="AYV81776.1"/>
    </source>
</evidence>
<dbReference type="PROSITE" id="PS00028">
    <property type="entry name" value="ZINC_FINGER_C2H2_1"/>
    <property type="match status" value="1"/>
</dbReference>
<evidence type="ECO:0000259" key="1">
    <source>
        <dbReference type="PROSITE" id="PS00028"/>
    </source>
</evidence>
<feature type="domain" description="C2H2-type" evidence="1">
    <location>
        <begin position="128"/>
        <end position="149"/>
    </location>
</feature>
<sequence>MSTVQLVGFRLIANPRGIYPCYLQRCNQCLKGLPPLSTYTVQLSDLTVLDRTPDEIKRLPQIEIERLRSLLAKMTTSKGTIDPKSECLCPKPEIVTGPIPMERKIRIDNTCCYKKTLMTTMREESWSCPFCRNIICDAACLFTHIKMMHVDLKWLGRSIIVDRALLGGGLWCPLCSHVFHLGKVQTGFLDWRENITAEQLFTLIEAARQILSEEIILEQYTIQNKLCQQCSEWDEKKLLRMPISLKALQSKENTTWMKRMDLYPLDTYVPPNVMQYPVYLSDLGAIQTYDDEHSQLYVDLLRQDHFEEIKDSFLEANFSDTTIFNYMCTIWDTILYSYVGSLRRSRTFEEVKATPIPGEKVLAKIRTELVLLDNALTQTKIIAPLCQIIQEYLPWQLRNLERLLSRVHADVIRYAPSLASLISVIGPKKLPWVHSRVEDEVAMS</sequence>
<dbReference type="InterPro" id="IPR013087">
    <property type="entry name" value="Znf_C2H2_type"/>
</dbReference>
<proteinExistence type="predicted"/>
<organism evidence="2">
    <name type="scientific">Harvfovirus sp</name>
    <dbReference type="NCBI Taxonomy" id="2487768"/>
    <lineage>
        <taxon>Viruses</taxon>
        <taxon>Varidnaviria</taxon>
        <taxon>Bamfordvirae</taxon>
        <taxon>Nucleocytoviricota</taxon>
        <taxon>Megaviricetes</taxon>
        <taxon>Imitervirales</taxon>
        <taxon>Mimiviridae</taxon>
        <taxon>Klosneuvirinae</taxon>
    </lineage>
</organism>
<protein>
    <recommendedName>
        <fullName evidence="1">C2H2-type domain-containing protein</fullName>
    </recommendedName>
</protein>